<evidence type="ECO:0000256" key="1">
    <source>
        <dbReference type="ARBA" id="ARBA00011074"/>
    </source>
</evidence>
<evidence type="ECO:0000313" key="4">
    <source>
        <dbReference type="EMBL" id="GKV30953.1"/>
    </source>
</evidence>
<name>A0AAV5L126_9ROSI</name>
<evidence type="ECO:0000256" key="2">
    <source>
        <dbReference type="SAM" id="MobiDB-lite"/>
    </source>
</evidence>
<dbReference type="PANTHER" id="PTHR12473:SF8">
    <property type="entry name" value="UBIQUITIN CARBOXYL-TERMINAL HYDROLASE MINDY-4-RELATED"/>
    <property type="match status" value="1"/>
</dbReference>
<accession>A0AAV5L126</accession>
<protein>
    <recommendedName>
        <fullName evidence="3">Deubiquitinating enzyme MINDY-3/4 conserved domain-containing protein</fullName>
    </recommendedName>
</protein>
<dbReference type="GO" id="GO:0006508">
    <property type="term" value="P:proteolysis"/>
    <property type="evidence" value="ECO:0007669"/>
    <property type="project" value="UniProtKB-KW"/>
</dbReference>
<keyword evidence="5" id="KW-1185">Reference proteome</keyword>
<dbReference type="InterPro" id="IPR025257">
    <property type="entry name" value="MINDY-3/4_CD"/>
</dbReference>
<evidence type="ECO:0000313" key="5">
    <source>
        <dbReference type="Proteomes" id="UP001054252"/>
    </source>
</evidence>
<dbReference type="Proteomes" id="UP001054252">
    <property type="component" value="Unassembled WGS sequence"/>
</dbReference>
<dbReference type="GO" id="GO:1990380">
    <property type="term" value="F:K48-linked deubiquitinase activity"/>
    <property type="evidence" value="ECO:0007669"/>
    <property type="project" value="InterPro"/>
</dbReference>
<organism evidence="4 5">
    <name type="scientific">Rubroshorea leprosula</name>
    <dbReference type="NCBI Taxonomy" id="152421"/>
    <lineage>
        <taxon>Eukaryota</taxon>
        <taxon>Viridiplantae</taxon>
        <taxon>Streptophyta</taxon>
        <taxon>Embryophyta</taxon>
        <taxon>Tracheophyta</taxon>
        <taxon>Spermatophyta</taxon>
        <taxon>Magnoliopsida</taxon>
        <taxon>eudicotyledons</taxon>
        <taxon>Gunneridae</taxon>
        <taxon>Pentapetalae</taxon>
        <taxon>rosids</taxon>
        <taxon>malvids</taxon>
        <taxon>Malvales</taxon>
        <taxon>Dipterocarpaceae</taxon>
        <taxon>Rubroshorea</taxon>
    </lineage>
</organism>
<feature type="compositionally biased region" description="Polar residues" evidence="2">
    <location>
        <begin position="119"/>
        <end position="136"/>
    </location>
</feature>
<dbReference type="Pfam" id="PF13898">
    <property type="entry name" value="MINDY-3_4_CD"/>
    <property type="match status" value="1"/>
</dbReference>
<dbReference type="AlphaFoldDB" id="A0AAV5L126"/>
<comment type="similarity">
    <text evidence="1">Belongs to the MINDY deubiquitinase family. FAM188 subfamily.</text>
</comment>
<dbReference type="EMBL" id="BPVZ01000089">
    <property type="protein sequence ID" value="GKV30953.1"/>
    <property type="molecule type" value="Genomic_DNA"/>
</dbReference>
<dbReference type="InterPro" id="IPR039785">
    <property type="entry name" value="MINY3/4"/>
</dbReference>
<sequence length="256" mass="27291">MQLHLASSVRIRTESSLVALIMVNTRPVRAGNSSQPLGRGQVLSNLPPHLPPSILNIFPPIDHAKGGDENQPHNSAHNSLVLAQLLARNNPGDSLINLLNPAPQPPASQQNPEPAQHAPTLSESQSQSHITPTQQPLLDDPETSMGLVQHEGGPCGVLATIQAFVLKYPLFFPDELGKTAPEMLQNLGVGRFSQNQYVASENFGALTEDVKARALVKSVSEMLFLCGSNKRAVLATLNAIGHNIEGSEGTPKDVVG</sequence>
<dbReference type="GO" id="GO:0004843">
    <property type="term" value="F:cysteine-type deubiquitinase activity"/>
    <property type="evidence" value="ECO:0007669"/>
    <property type="project" value="UniProtKB-EC"/>
</dbReference>
<reference evidence="4 5" key="1">
    <citation type="journal article" date="2021" name="Commun. Biol.">
        <title>The genome of Shorea leprosula (Dipterocarpaceae) highlights the ecological relevance of drought in aseasonal tropical rainforests.</title>
        <authorList>
            <person name="Ng K.K.S."/>
            <person name="Kobayashi M.J."/>
            <person name="Fawcett J.A."/>
            <person name="Hatakeyama M."/>
            <person name="Paape T."/>
            <person name="Ng C.H."/>
            <person name="Ang C.C."/>
            <person name="Tnah L.H."/>
            <person name="Lee C.T."/>
            <person name="Nishiyama T."/>
            <person name="Sese J."/>
            <person name="O'Brien M.J."/>
            <person name="Copetti D."/>
            <person name="Mohd Noor M.I."/>
            <person name="Ong R.C."/>
            <person name="Putra M."/>
            <person name="Sireger I.Z."/>
            <person name="Indrioko S."/>
            <person name="Kosugi Y."/>
            <person name="Izuno A."/>
            <person name="Isagi Y."/>
            <person name="Lee S.L."/>
            <person name="Shimizu K.K."/>
        </authorList>
    </citation>
    <scope>NUCLEOTIDE SEQUENCE [LARGE SCALE GENOMIC DNA]</scope>
    <source>
        <strain evidence="4">214</strain>
    </source>
</reference>
<dbReference type="GO" id="GO:0071108">
    <property type="term" value="P:protein K48-linked deubiquitination"/>
    <property type="evidence" value="ECO:0007669"/>
    <property type="project" value="InterPro"/>
</dbReference>
<dbReference type="PANTHER" id="PTHR12473">
    <property type="entry name" value="UBIQUITIN CARBOXYL-TERMINAL HYDROLASE MINDY-4-RELATED"/>
    <property type="match status" value="1"/>
</dbReference>
<feature type="domain" description="Deubiquitinating enzyme MINDY-3/4 conserved" evidence="3">
    <location>
        <begin position="141"/>
        <end position="236"/>
    </location>
</feature>
<feature type="region of interest" description="Disordered" evidence="2">
    <location>
        <begin position="93"/>
        <end position="149"/>
    </location>
</feature>
<evidence type="ECO:0000259" key="3">
    <source>
        <dbReference type="Pfam" id="PF13898"/>
    </source>
</evidence>
<gene>
    <name evidence="4" type="ORF">SLEP1_g39711</name>
</gene>
<proteinExistence type="inferred from homology"/>
<comment type="caution">
    <text evidence="4">The sequence shown here is derived from an EMBL/GenBank/DDBJ whole genome shotgun (WGS) entry which is preliminary data.</text>
</comment>
<feature type="compositionally biased region" description="Low complexity" evidence="2">
    <location>
        <begin position="95"/>
        <end position="115"/>
    </location>
</feature>